<gene>
    <name evidence="1" type="ORF">SAMN05444267_101668</name>
</gene>
<dbReference type="EMBL" id="FRAV01000016">
    <property type="protein sequence ID" value="SHL35299.1"/>
    <property type="molecule type" value="Genomic_DNA"/>
</dbReference>
<dbReference type="AlphaFoldDB" id="A0A1M6ZY42"/>
<dbReference type="STRING" id="1302687.SAMN05444267_101668"/>
<keyword evidence="2" id="KW-1185">Reference proteome</keyword>
<protein>
    <submittedName>
        <fullName evidence="1">Uncharacterized protein</fullName>
    </submittedName>
</protein>
<evidence type="ECO:0000313" key="2">
    <source>
        <dbReference type="Proteomes" id="UP000184364"/>
    </source>
</evidence>
<proteinExistence type="predicted"/>
<dbReference type="Proteomes" id="UP000184364">
    <property type="component" value="Unassembled WGS sequence"/>
</dbReference>
<name>A0A1M6ZY42_9FLAO</name>
<reference evidence="2" key="1">
    <citation type="submission" date="2016-11" db="EMBL/GenBank/DDBJ databases">
        <authorList>
            <person name="Varghese N."/>
            <person name="Submissions S."/>
        </authorList>
    </citation>
    <scope>NUCLEOTIDE SEQUENCE [LARGE SCALE GENOMIC DNA]</scope>
    <source>
        <strain evidence="2">DSM 26899</strain>
    </source>
</reference>
<accession>A0A1M6ZY42</accession>
<organism evidence="1 2">
    <name type="scientific">Chryseobacterium polytrichastri</name>
    <dbReference type="NCBI Taxonomy" id="1302687"/>
    <lineage>
        <taxon>Bacteria</taxon>
        <taxon>Pseudomonadati</taxon>
        <taxon>Bacteroidota</taxon>
        <taxon>Flavobacteriia</taxon>
        <taxon>Flavobacteriales</taxon>
        <taxon>Weeksellaceae</taxon>
        <taxon>Chryseobacterium group</taxon>
        <taxon>Chryseobacterium</taxon>
    </lineage>
</organism>
<evidence type="ECO:0000313" key="1">
    <source>
        <dbReference type="EMBL" id="SHL35299.1"/>
    </source>
</evidence>
<sequence>MFLGSLVFAQKADSHTKIGGGKDAHGCLVSAGQTYSQIQKKCLQSFAQKVKLVEQNPTESYTKQTGVIFSKDMKKAEIFLPDGKENSMILSKSGKESVWKKGEYALSPEGKGYELKKNNVVIYK</sequence>